<proteinExistence type="predicted"/>
<organism evidence="1 2">
    <name type="scientific">Paracoccus mutanolyticus</name>
    <dbReference type="NCBI Taxonomy" id="1499308"/>
    <lineage>
        <taxon>Bacteria</taxon>
        <taxon>Pseudomonadati</taxon>
        <taxon>Pseudomonadota</taxon>
        <taxon>Alphaproteobacteria</taxon>
        <taxon>Rhodobacterales</taxon>
        <taxon>Paracoccaceae</taxon>
        <taxon>Paracoccus</taxon>
    </lineage>
</organism>
<evidence type="ECO:0008006" key="3">
    <source>
        <dbReference type="Google" id="ProtNLM"/>
    </source>
</evidence>
<name>A0ABM6WUZ2_9RHOB</name>
<sequence length="72" mass="7732">MTSTAALARRLAGRGIAAVYTSPRRRTVETAEQCAFQLPSCAITIPTKPLTEAVALVDRPARPARIKDGNRP</sequence>
<dbReference type="InterPro" id="IPR029033">
    <property type="entry name" value="His_PPase_superfam"/>
</dbReference>
<gene>
    <name evidence="1" type="ORF">DPM13_05115</name>
</gene>
<evidence type="ECO:0000313" key="1">
    <source>
        <dbReference type="EMBL" id="AWX94394.1"/>
    </source>
</evidence>
<keyword evidence="2" id="KW-1185">Reference proteome</keyword>
<accession>A0ABM6WUZ2</accession>
<dbReference type="SUPFAM" id="SSF53254">
    <property type="entry name" value="Phosphoglycerate mutase-like"/>
    <property type="match status" value="1"/>
</dbReference>
<dbReference type="EMBL" id="CP030239">
    <property type="protein sequence ID" value="AWX94394.1"/>
    <property type="molecule type" value="Genomic_DNA"/>
</dbReference>
<dbReference type="InterPro" id="IPR013078">
    <property type="entry name" value="His_Pase_superF_clade-1"/>
</dbReference>
<dbReference type="Proteomes" id="UP000249922">
    <property type="component" value="Chromosome"/>
</dbReference>
<dbReference type="Gene3D" id="3.40.50.1240">
    <property type="entry name" value="Phosphoglycerate mutase-like"/>
    <property type="match status" value="1"/>
</dbReference>
<protein>
    <recommendedName>
        <fullName evidence="3">Thiamine pyrophosphate enzyme N-terminal TPP-binding domain-containing protein</fullName>
    </recommendedName>
</protein>
<reference evidence="1 2" key="1">
    <citation type="submission" date="2018-06" db="EMBL/GenBank/DDBJ databases">
        <title>Complete genome sequence of Paracoccus mutanolyticus strain RSP-02 isolated from cellulosic waste.</title>
        <authorList>
            <person name="Amrutha R.N."/>
            <person name="Shrivastav A."/>
            <person name="Buddana S.K."/>
            <person name="Deshpande U."/>
            <person name="Prakasham R.S."/>
        </authorList>
    </citation>
    <scope>NUCLEOTIDE SEQUENCE [LARGE SCALE GENOMIC DNA]</scope>
    <source>
        <strain evidence="1 2">RSP-02</strain>
    </source>
</reference>
<dbReference type="Pfam" id="PF00300">
    <property type="entry name" value="His_Phos_1"/>
    <property type="match status" value="1"/>
</dbReference>
<evidence type="ECO:0000313" key="2">
    <source>
        <dbReference type="Proteomes" id="UP000249922"/>
    </source>
</evidence>